<evidence type="ECO:0000259" key="9">
    <source>
        <dbReference type="Pfam" id="PF08323"/>
    </source>
</evidence>
<keyword evidence="5 7" id="KW-0808">Transferase</keyword>
<dbReference type="KEGG" id="ril:CRIB_294"/>
<name>A0A1V1HYL3_9FIRM</name>
<dbReference type="Pfam" id="PF00534">
    <property type="entry name" value="Glycos_transf_1"/>
    <property type="match status" value="1"/>
</dbReference>
<dbReference type="SUPFAM" id="SSF53756">
    <property type="entry name" value="UDP-Glycosyltransferase/glycogen phosphorylase"/>
    <property type="match status" value="1"/>
</dbReference>
<dbReference type="Gene3D" id="3.40.50.2000">
    <property type="entry name" value="Glycogen Phosphorylase B"/>
    <property type="match status" value="2"/>
</dbReference>
<dbReference type="EC" id="2.4.1.21" evidence="7"/>
<dbReference type="RefSeq" id="WP_180702801.1">
    <property type="nucleotide sequence ID" value="NZ_LN555523.1"/>
</dbReference>
<dbReference type="CDD" id="cd03791">
    <property type="entry name" value="GT5_Glycogen_synthase_DULL1-like"/>
    <property type="match status" value="1"/>
</dbReference>
<dbReference type="InterPro" id="IPR013534">
    <property type="entry name" value="Starch_synth_cat_dom"/>
</dbReference>
<dbReference type="InterPro" id="IPR011835">
    <property type="entry name" value="GS/SS"/>
</dbReference>
<proteinExistence type="inferred from homology"/>
<evidence type="ECO:0000313" key="10">
    <source>
        <dbReference type="EMBL" id="CED93051.1"/>
    </source>
</evidence>
<dbReference type="InterPro" id="IPR001296">
    <property type="entry name" value="Glyco_trans_1"/>
</dbReference>
<evidence type="ECO:0000256" key="5">
    <source>
        <dbReference type="ARBA" id="ARBA00022679"/>
    </source>
</evidence>
<sequence>MKVLYATAECWPFAKTGGLGDVSYALPKSLKKEGIDVRVILPKYSTMPNYLKEQLKEVAVFSVDVGWRKQYCGLLEMDLNGVKFYFIDNEYYFKRDGEIAYLYGFGDDAERYTFFSNAVLEAMSILNFYPDIVHLNDWHTGMIPLILKEKYSHSKKYRNIKTVYTIHNLQYQGVFSDSIIEDILDIPRDYYNNGDIEYYGGVSFMKSGIVFSDKVIAVSPTYSNEIQTEFYGEGLDGLLKSKSYKLKGILNGIDYDLNNPLTDGDIFVNYDINSIDKKIENKLKLQEILGLDINPDIPLIGIVSRLVSQKGFDLISYMMPEIIRENLQVVILGTGEHQYQSMFNYYDSNFPNKVSARITFDSAFAQQIYAGSDMFLMPSLFEPCGIGQMLAMRYGTLPIVRETGGLKDTVIPYNKYTGEGNGFSFKNYNAHEMLYCIRRAVKLYDDKENWMGLVNNAMNTDSSWKKSATEYIKVYEEIVNQKG</sequence>
<evidence type="ECO:0000313" key="11">
    <source>
        <dbReference type="Proteomes" id="UP000245622"/>
    </source>
</evidence>
<evidence type="ECO:0000256" key="6">
    <source>
        <dbReference type="ARBA" id="ARBA00023056"/>
    </source>
</evidence>
<dbReference type="GO" id="GO:0009011">
    <property type="term" value="F:alpha-1,4-glucan glucosyltransferase (ADP-glucose donor) activity"/>
    <property type="evidence" value="ECO:0007669"/>
    <property type="project" value="UniProtKB-UniRule"/>
</dbReference>
<comment type="pathway">
    <text evidence="7">Glycan biosynthesis; glycogen biosynthesis.</text>
</comment>
<comment type="catalytic activity">
    <reaction evidence="1 7">
        <text>[(1-&gt;4)-alpha-D-glucosyl](n) + ADP-alpha-D-glucose = [(1-&gt;4)-alpha-D-glucosyl](n+1) + ADP + H(+)</text>
        <dbReference type="Rhea" id="RHEA:18189"/>
        <dbReference type="Rhea" id="RHEA-COMP:9584"/>
        <dbReference type="Rhea" id="RHEA-COMP:9587"/>
        <dbReference type="ChEBI" id="CHEBI:15378"/>
        <dbReference type="ChEBI" id="CHEBI:15444"/>
        <dbReference type="ChEBI" id="CHEBI:57498"/>
        <dbReference type="ChEBI" id="CHEBI:456216"/>
        <dbReference type="EC" id="2.4.1.21"/>
    </reaction>
</comment>
<keyword evidence="6 7" id="KW-0320">Glycogen biosynthesis</keyword>
<dbReference type="PANTHER" id="PTHR45825">
    <property type="entry name" value="GRANULE-BOUND STARCH SYNTHASE 1, CHLOROPLASTIC/AMYLOPLASTIC"/>
    <property type="match status" value="1"/>
</dbReference>
<comment type="function">
    <text evidence="2 7">Synthesizes alpha-1,4-glucan chains using ADP-glucose.</text>
</comment>
<dbReference type="Proteomes" id="UP000245622">
    <property type="component" value="Chromosome 1"/>
</dbReference>
<evidence type="ECO:0000256" key="4">
    <source>
        <dbReference type="ARBA" id="ARBA00022676"/>
    </source>
</evidence>
<keyword evidence="11" id="KW-1185">Reference proteome</keyword>
<dbReference type="NCBIfam" id="NF001898">
    <property type="entry name" value="PRK00654.1-1"/>
    <property type="match status" value="1"/>
</dbReference>
<protein>
    <recommendedName>
        <fullName evidence="7">Glycogen synthase</fullName>
        <ecNumber evidence="7">2.4.1.21</ecNumber>
    </recommendedName>
    <alternativeName>
        <fullName evidence="7">Starch [bacterial glycogen] synthase</fullName>
    </alternativeName>
</protein>
<dbReference type="GeneID" id="82204473"/>
<evidence type="ECO:0000259" key="8">
    <source>
        <dbReference type="Pfam" id="PF00534"/>
    </source>
</evidence>
<gene>
    <name evidence="7" type="primary">glgA</name>
    <name evidence="10" type="ORF">CRIB_294</name>
</gene>
<evidence type="ECO:0000256" key="2">
    <source>
        <dbReference type="ARBA" id="ARBA00002764"/>
    </source>
</evidence>
<dbReference type="GO" id="GO:0004373">
    <property type="term" value="F:alpha-1,4-glucan glucosyltransferase (UDP-glucose donor) activity"/>
    <property type="evidence" value="ECO:0007669"/>
    <property type="project" value="InterPro"/>
</dbReference>
<dbReference type="EMBL" id="LN555523">
    <property type="protein sequence ID" value="CED93051.1"/>
    <property type="molecule type" value="Genomic_DNA"/>
</dbReference>
<reference evidence="10 11" key="1">
    <citation type="submission" date="2014-04" db="EMBL/GenBank/DDBJ databases">
        <authorList>
            <person name="Hornung B.V."/>
        </authorList>
    </citation>
    <scope>NUCLEOTIDE SEQUENCE [LARGE SCALE GENOMIC DNA]</scope>
    <source>
        <strain evidence="10 11">CRIB</strain>
    </source>
</reference>
<accession>A0A1V1HYL3</accession>
<dbReference type="AlphaFoldDB" id="A0A1V1HYL3"/>
<dbReference type="HAMAP" id="MF_00484">
    <property type="entry name" value="Glycogen_synth"/>
    <property type="match status" value="1"/>
</dbReference>
<dbReference type="PANTHER" id="PTHR45825:SF11">
    <property type="entry name" value="ALPHA AMYLASE DOMAIN-CONTAINING PROTEIN"/>
    <property type="match status" value="1"/>
</dbReference>
<organism evidence="10 11">
    <name type="scientific">Romboutsia ilealis</name>
    <dbReference type="NCBI Taxonomy" id="1115758"/>
    <lineage>
        <taxon>Bacteria</taxon>
        <taxon>Bacillati</taxon>
        <taxon>Bacillota</taxon>
        <taxon>Clostridia</taxon>
        <taxon>Peptostreptococcales</taxon>
        <taxon>Peptostreptococcaceae</taxon>
        <taxon>Romboutsia</taxon>
    </lineage>
</organism>
<comment type="similarity">
    <text evidence="3 7">Belongs to the glycosyltransferase 1 family. Bacterial/plant glycogen synthase subfamily.</text>
</comment>
<feature type="domain" description="Glycosyl transferase family 1" evidence="8">
    <location>
        <begin position="293"/>
        <end position="449"/>
    </location>
</feature>
<dbReference type="UniPathway" id="UPA00164"/>
<evidence type="ECO:0000256" key="3">
    <source>
        <dbReference type="ARBA" id="ARBA00010281"/>
    </source>
</evidence>
<dbReference type="Pfam" id="PF08323">
    <property type="entry name" value="Glyco_transf_5"/>
    <property type="match status" value="1"/>
</dbReference>
<feature type="binding site" evidence="7">
    <location>
        <position position="15"/>
    </location>
    <ligand>
        <name>ADP-alpha-D-glucose</name>
        <dbReference type="ChEBI" id="CHEBI:57498"/>
    </ligand>
</feature>
<keyword evidence="4 7" id="KW-0328">Glycosyltransferase</keyword>
<dbReference type="NCBIfam" id="TIGR02095">
    <property type="entry name" value="glgA"/>
    <property type="match status" value="1"/>
</dbReference>
<feature type="domain" description="Starch synthase catalytic" evidence="9">
    <location>
        <begin position="2"/>
        <end position="240"/>
    </location>
</feature>
<evidence type="ECO:0000256" key="1">
    <source>
        <dbReference type="ARBA" id="ARBA00001478"/>
    </source>
</evidence>
<dbReference type="GO" id="GO:0005978">
    <property type="term" value="P:glycogen biosynthetic process"/>
    <property type="evidence" value="ECO:0007669"/>
    <property type="project" value="UniProtKB-UniRule"/>
</dbReference>
<evidence type="ECO:0000256" key="7">
    <source>
        <dbReference type="HAMAP-Rule" id="MF_00484"/>
    </source>
</evidence>